<dbReference type="AlphaFoldDB" id="A0A9Q1GZ93"/>
<accession>A0A9Q1GZ93</accession>
<evidence type="ECO:0000313" key="2">
    <source>
        <dbReference type="Proteomes" id="UP001153076"/>
    </source>
</evidence>
<gene>
    <name evidence="1" type="ORF">Cgig2_032844</name>
</gene>
<organism evidence="1 2">
    <name type="scientific">Carnegiea gigantea</name>
    <dbReference type="NCBI Taxonomy" id="171969"/>
    <lineage>
        <taxon>Eukaryota</taxon>
        <taxon>Viridiplantae</taxon>
        <taxon>Streptophyta</taxon>
        <taxon>Embryophyta</taxon>
        <taxon>Tracheophyta</taxon>
        <taxon>Spermatophyta</taxon>
        <taxon>Magnoliopsida</taxon>
        <taxon>eudicotyledons</taxon>
        <taxon>Gunneridae</taxon>
        <taxon>Pentapetalae</taxon>
        <taxon>Caryophyllales</taxon>
        <taxon>Cactineae</taxon>
        <taxon>Cactaceae</taxon>
        <taxon>Cactoideae</taxon>
        <taxon>Echinocereeae</taxon>
        <taxon>Carnegiea</taxon>
    </lineage>
</organism>
<reference evidence="1" key="1">
    <citation type="submission" date="2022-04" db="EMBL/GenBank/DDBJ databases">
        <title>Carnegiea gigantea Genome sequencing and assembly v2.</title>
        <authorList>
            <person name="Copetti D."/>
            <person name="Sanderson M.J."/>
            <person name="Burquez A."/>
            <person name="Wojciechowski M.F."/>
        </authorList>
    </citation>
    <scope>NUCLEOTIDE SEQUENCE</scope>
    <source>
        <strain evidence="1">SGP5-SGP5p</strain>
        <tissue evidence="1">Aerial part</tissue>
    </source>
</reference>
<evidence type="ECO:0000313" key="1">
    <source>
        <dbReference type="EMBL" id="KAJ8427785.1"/>
    </source>
</evidence>
<sequence>MTSITGSYLVALINTHVSSHDARRLLNEAHDITYYYREPLGFVGEVTILWDNSKVDVSGFTGHNMDMSYIIKVHTLVNHLTLDLELCPFSTRHTSSATMSAEPANLGSTSDSSELDFTCDFCAMETYTFNCELDAVIFEDIVTSAPSEKDTDLVIFYDCGKPTNIIPAQDDKYRRNTRKCKHFQWVDGRLTRADKISIRNLRAENRSLRADLLIATTALCRDMDPKMGVKLPLPDGMRGQLMSTCVRATALIVYVMIFTSVLI</sequence>
<comment type="caution">
    <text evidence="1">The sequence shown here is derived from an EMBL/GenBank/DDBJ whole genome shotgun (WGS) entry which is preliminary data.</text>
</comment>
<name>A0A9Q1GZ93_9CARY</name>
<protein>
    <submittedName>
        <fullName evidence="1">Uncharacterized protein</fullName>
    </submittedName>
</protein>
<dbReference type="EMBL" id="JAKOGI010001093">
    <property type="protein sequence ID" value="KAJ8427785.1"/>
    <property type="molecule type" value="Genomic_DNA"/>
</dbReference>
<dbReference type="Proteomes" id="UP001153076">
    <property type="component" value="Unassembled WGS sequence"/>
</dbReference>
<proteinExistence type="predicted"/>
<keyword evidence="2" id="KW-1185">Reference proteome</keyword>